<proteinExistence type="predicted"/>
<comment type="catalytic activity">
    <reaction evidence="1">
        <text>ATP + protein L-histidine = ADP + protein N-phospho-L-histidine.</text>
        <dbReference type="EC" id="2.7.13.3"/>
    </reaction>
</comment>
<keyword evidence="16" id="KW-0346">Stress response</keyword>
<dbReference type="Pfam" id="PF00512">
    <property type="entry name" value="HisKA"/>
    <property type="match status" value="1"/>
</dbReference>
<evidence type="ECO:0000256" key="20">
    <source>
        <dbReference type="ARBA" id="ARBA00041776"/>
    </source>
</evidence>
<dbReference type="OrthoDB" id="9804645at2"/>
<evidence type="ECO:0000313" key="25">
    <source>
        <dbReference type="Proteomes" id="UP000295129"/>
    </source>
</evidence>
<dbReference type="RefSeq" id="WP_133588361.1">
    <property type="nucleotide sequence ID" value="NZ_SNVV01000002.1"/>
</dbReference>
<dbReference type="SUPFAM" id="SSF47384">
    <property type="entry name" value="Homodimeric domain of signal transducing histidine kinase"/>
    <property type="match status" value="1"/>
</dbReference>
<comment type="cofactor">
    <cofactor evidence="2">
        <name>Mn(2+)</name>
        <dbReference type="ChEBI" id="CHEBI:29035"/>
    </cofactor>
</comment>
<evidence type="ECO:0000256" key="12">
    <source>
        <dbReference type="ARBA" id="ARBA00022840"/>
    </source>
</evidence>
<evidence type="ECO:0000256" key="4">
    <source>
        <dbReference type="ARBA" id="ARBA00004651"/>
    </source>
</evidence>
<dbReference type="EC" id="2.7.13.3" evidence="5"/>
<evidence type="ECO:0000256" key="18">
    <source>
        <dbReference type="ARBA" id="ARBA00023211"/>
    </source>
</evidence>
<dbReference type="SMART" id="SM00304">
    <property type="entry name" value="HAMP"/>
    <property type="match status" value="1"/>
</dbReference>
<evidence type="ECO:0000256" key="11">
    <source>
        <dbReference type="ARBA" id="ARBA00022801"/>
    </source>
</evidence>
<evidence type="ECO:0000256" key="10">
    <source>
        <dbReference type="ARBA" id="ARBA00022777"/>
    </source>
</evidence>
<comment type="subcellular location">
    <subcellularLocation>
        <location evidence="4">Cell membrane</location>
        <topology evidence="4">Multi-pass membrane protein</topology>
    </subcellularLocation>
</comment>
<evidence type="ECO:0000256" key="21">
    <source>
        <dbReference type="SAM" id="Phobius"/>
    </source>
</evidence>
<keyword evidence="14" id="KW-0904">Protein phosphatase</keyword>
<dbReference type="SUPFAM" id="SSF55874">
    <property type="entry name" value="ATPase domain of HSP90 chaperone/DNA topoisomerase II/histidine kinase"/>
    <property type="match status" value="1"/>
</dbReference>
<evidence type="ECO:0000256" key="15">
    <source>
        <dbReference type="ARBA" id="ARBA00023012"/>
    </source>
</evidence>
<dbReference type="AlphaFoldDB" id="A0A4R6ED94"/>
<evidence type="ECO:0000256" key="14">
    <source>
        <dbReference type="ARBA" id="ARBA00022912"/>
    </source>
</evidence>
<feature type="transmembrane region" description="Helical" evidence="21">
    <location>
        <begin position="150"/>
        <end position="172"/>
    </location>
</feature>
<keyword evidence="11" id="KW-0378">Hydrolase</keyword>
<keyword evidence="21" id="KW-1133">Transmembrane helix</keyword>
<evidence type="ECO:0000256" key="9">
    <source>
        <dbReference type="ARBA" id="ARBA00022741"/>
    </source>
</evidence>
<keyword evidence="6" id="KW-1003">Cell membrane</keyword>
<keyword evidence="12" id="KW-0067">ATP-binding</keyword>
<accession>A0A4R6ED94</accession>
<evidence type="ECO:0000256" key="6">
    <source>
        <dbReference type="ARBA" id="ARBA00022475"/>
    </source>
</evidence>
<dbReference type="InterPro" id="IPR050980">
    <property type="entry name" value="2C_sensor_his_kinase"/>
</dbReference>
<dbReference type="GO" id="GO:0000155">
    <property type="term" value="F:phosphorelay sensor kinase activity"/>
    <property type="evidence" value="ECO:0007669"/>
    <property type="project" value="InterPro"/>
</dbReference>
<keyword evidence="9" id="KW-0547">Nucleotide-binding</keyword>
<feature type="domain" description="Histidine kinase" evidence="22">
    <location>
        <begin position="232"/>
        <end position="445"/>
    </location>
</feature>
<sequence length="445" mass="47457">MGRLFWKFFFAYWLALVSAAVAVGIGVSLHQRGESERAPLVDPRARFAVEAAAGLLRSAGPAVLADVLREWRLEGPEGLLAVDEAGRELLARPVPGPVLARARRAVATSAAHEAVREVSLADGGRYLLFMAAVPQPPPPPPPPLHAPSRALPIAAGLIASLAFSACLAWYLAKPIRNLRWAFEATAAGRLETRVQPLMGSRRDEIADLGRDFDRMAGRLQSLMAAQRRLLHDVSHELRSPLARLQVAIGLARQRPDSVGASLDRIEREAGRVDELVGELLTLSRLDAGMGEQLPPETVDLVEMVAEIAEDAGFEARNSGRQLMLSATGEALCRAQAALLYRAFENVIRNGVKYTAEGSTVEVEAGLGADGRFRLRVADRGPGVAEADLEAIFEPFYRGGGSNGVVGFGLGLAIARGAVQLHGGSIRAAVREGGGLTVEILLPLQA</sequence>
<comment type="caution">
    <text evidence="24">The sequence shown here is derived from an EMBL/GenBank/DDBJ whole genome shotgun (WGS) entry which is preliminary data.</text>
</comment>
<dbReference type="GO" id="GO:0004721">
    <property type="term" value="F:phosphoprotein phosphatase activity"/>
    <property type="evidence" value="ECO:0007669"/>
    <property type="project" value="UniProtKB-KW"/>
</dbReference>
<dbReference type="PROSITE" id="PS50109">
    <property type="entry name" value="HIS_KIN"/>
    <property type="match status" value="1"/>
</dbReference>
<organism evidence="24 25">
    <name type="scientific">Azoarcus indigens</name>
    <dbReference type="NCBI Taxonomy" id="29545"/>
    <lineage>
        <taxon>Bacteria</taxon>
        <taxon>Pseudomonadati</taxon>
        <taxon>Pseudomonadota</taxon>
        <taxon>Betaproteobacteria</taxon>
        <taxon>Rhodocyclales</taxon>
        <taxon>Zoogloeaceae</taxon>
        <taxon>Azoarcus</taxon>
    </lineage>
</organism>
<evidence type="ECO:0000256" key="7">
    <source>
        <dbReference type="ARBA" id="ARBA00022553"/>
    </source>
</evidence>
<dbReference type="CDD" id="cd06225">
    <property type="entry name" value="HAMP"/>
    <property type="match status" value="1"/>
</dbReference>
<keyword evidence="17" id="KW-0843">Virulence</keyword>
<dbReference type="Gene3D" id="3.30.565.10">
    <property type="entry name" value="Histidine kinase-like ATPase, C-terminal domain"/>
    <property type="match status" value="1"/>
</dbReference>
<dbReference type="CDD" id="cd00075">
    <property type="entry name" value="HATPase"/>
    <property type="match status" value="1"/>
</dbReference>
<dbReference type="PRINTS" id="PR00344">
    <property type="entry name" value="BCTRLSENSOR"/>
</dbReference>
<dbReference type="SMART" id="SM00387">
    <property type="entry name" value="HATPase_c"/>
    <property type="match status" value="1"/>
</dbReference>
<dbReference type="Gene3D" id="1.10.287.130">
    <property type="match status" value="1"/>
</dbReference>
<keyword evidence="15" id="KW-0902">Two-component regulatory system</keyword>
<evidence type="ECO:0000313" key="24">
    <source>
        <dbReference type="EMBL" id="TDN56151.1"/>
    </source>
</evidence>
<name>A0A4R6ED94_9RHOO</name>
<dbReference type="Gene3D" id="6.10.340.10">
    <property type="match status" value="1"/>
</dbReference>
<keyword evidence="7" id="KW-0597">Phosphoprotein</keyword>
<dbReference type="SMART" id="SM00388">
    <property type="entry name" value="HisKA"/>
    <property type="match status" value="1"/>
</dbReference>
<evidence type="ECO:0000256" key="3">
    <source>
        <dbReference type="ARBA" id="ARBA00001946"/>
    </source>
</evidence>
<dbReference type="PANTHER" id="PTHR44936">
    <property type="entry name" value="SENSOR PROTEIN CREC"/>
    <property type="match status" value="1"/>
</dbReference>
<evidence type="ECO:0000259" key="23">
    <source>
        <dbReference type="PROSITE" id="PS50885"/>
    </source>
</evidence>
<dbReference type="GO" id="GO:0005886">
    <property type="term" value="C:plasma membrane"/>
    <property type="evidence" value="ECO:0007669"/>
    <property type="project" value="UniProtKB-SubCell"/>
</dbReference>
<evidence type="ECO:0000256" key="17">
    <source>
        <dbReference type="ARBA" id="ARBA00023026"/>
    </source>
</evidence>
<evidence type="ECO:0000256" key="19">
    <source>
        <dbReference type="ARBA" id="ARBA00040454"/>
    </source>
</evidence>
<dbReference type="InterPro" id="IPR003661">
    <property type="entry name" value="HisK_dim/P_dom"/>
</dbReference>
<evidence type="ECO:0000256" key="13">
    <source>
        <dbReference type="ARBA" id="ARBA00022842"/>
    </source>
</evidence>
<evidence type="ECO:0000256" key="1">
    <source>
        <dbReference type="ARBA" id="ARBA00000085"/>
    </source>
</evidence>
<dbReference type="InterPro" id="IPR036890">
    <property type="entry name" value="HATPase_C_sf"/>
</dbReference>
<reference evidence="24 25" key="1">
    <citation type="submission" date="2019-03" db="EMBL/GenBank/DDBJ databases">
        <title>Genomic Encyclopedia of Type Strains, Phase IV (KMG-IV): sequencing the most valuable type-strain genomes for metagenomic binning, comparative biology and taxonomic classification.</title>
        <authorList>
            <person name="Goeker M."/>
        </authorList>
    </citation>
    <scope>NUCLEOTIDE SEQUENCE [LARGE SCALE GENOMIC DNA]</scope>
    <source>
        <strain evidence="24 25">DSM 12121</strain>
    </source>
</reference>
<dbReference type="InterPro" id="IPR003660">
    <property type="entry name" value="HAMP_dom"/>
</dbReference>
<dbReference type="InterPro" id="IPR005467">
    <property type="entry name" value="His_kinase_dom"/>
</dbReference>
<keyword evidence="25" id="KW-1185">Reference proteome</keyword>
<keyword evidence="8" id="KW-0808">Transferase</keyword>
<dbReference type="CDD" id="cd00082">
    <property type="entry name" value="HisKA"/>
    <property type="match status" value="1"/>
</dbReference>
<dbReference type="Pfam" id="PF00672">
    <property type="entry name" value="HAMP"/>
    <property type="match status" value="1"/>
</dbReference>
<protein>
    <recommendedName>
        <fullName evidence="19">Signal transduction histidine-protein kinase/phosphatase MprB</fullName>
        <ecNumber evidence="5">2.7.13.3</ecNumber>
    </recommendedName>
    <alternativeName>
        <fullName evidence="20">Mycobacterial persistence regulator B</fullName>
    </alternativeName>
</protein>
<evidence type="ECO:0000256" key="5">
    <source>
        <dbReference type="ARBA" id="ARBA00012438"/>
    </source>
</evidence>
<dbReference type="PANTHER" id="PTHR44936:SF9">
    <property type="entry name" value="SENSOR PROTEIN CREC"/>
    <property type="match status" value="1"/>
</dbReference>
<evidence type="ECO:0000256" key="16">
    <source>
        <dbReference type="ARBA" id="ARBA00023016"/>
    </source>
</evidence>
<keyword evidence="18" id="KW-0464">Manganese</keyword>
<dbReference type="InterPro" id="IPR004358">
    <property type="entry name" value="Sig_transdc_His_kin-like_C"/>
</dbReference>
<evidence type="ECO:0000256" key="2">
    <source>
        <dbReference type="ARBA" id="ARBA00001936"/>
    </source>
</evidence>
<keyword evidence="21" id="KW-0812">Transmembrane</keyword>
<dbReference type="GO" id="GO:0005524">
    <property type="term" value="F:ATP binding"/>
    <property type="evidence" value="ECO:0007669"/>
    <property type="project" value="UniProtKB-KW"/>
</dbReference>
<keyword evidence="21" id="KW-0472">Membrane</keyword>
<dbReference type="InterPro" id="IPR003594">
    <property type="entry name" value="HATPase_dom"/>
</dbReference>
<dbReference type="SUPFAM" id="SSF158472">
    <property type="entry name" value="HAMP domain-like"/>
    <property type="match status" value="1"/>
</dbReference>
<keyword evidence="13" id="KW-0460">Magnesium</keyword>
<dbReference type="Proteomes" id="UP000295129">
    <property type="component" value="Unassembled WGS sequence"/>
</dbReference>
<comment type="cofactor">
    <cofactor evidence="3">
        <name>Mg(2+)</name>
        <dbReference type="ChEBI" id="CHEBI:18420"/>
    </cofactor>
</comment>
<evidence type="ECO:0000256" key="8">
    <source>
        <dbReference type="ARBA" id="ARBA00022679"/>
    </source>
</evidence>
<keyword evidence="10 24" id="KW-0418">Kinase</keyword>
<evidence type="ECO:0000259" key="22">
    <source>
        <dbReference type="PROSITE" id="PS50109"/>
    </source>
</evidence>
<dbReference type="EMBL" id="SNVV01000002">
    <property type="protein sequence ID" value="TDN56151.1"/>
    <property type="molecule type" value="Genomic_DNA"/>
</dbReference>
<gene>
    <name evidence="24" type="ORF">C7389_10286</name>
</gene>
<dbReference type="InterPro" id="IPR036097">
    <property type="entry name" value="HisK_dim/P_sf"/>
</dbReference>
<dbReference type="PROSITE" id="PS50885">
    <property type="entry name" value="HAMP"/>
    <property type="match status" value="1"/>
</dbReference>
<feature type="domain" description="HAMP" evidence="23">
    <location>
        <begin position="169"/>
        <end position="224"/>
    </location>
</feature>
<dbReference type="Pfam" id="PF02518">
    <property type="entry name" value="HATPase_c"/>
    <property type="match status" value="1"/>
</dbReference>